<organism evidence="1 2">
    <name type="scientific">Pleurodeles waltl</name>
    <name type="common">Iberian ribbed newt</name>
    <dbReference type="NCBI Taxonomy" id="8319"/>
    <lineage>
        <taxon>Eukaryota</taxon>
        <taxon>Metazoa</taxon>
        <taxon>Chordata</taxon>
        <taxon>Craniata</taxon>
        <taxon>Vertebrata</taxon>
        <taxon>Euteleostomi</taxon>
        <taxon>Amphibia</taxon>
        <taxon>Batrachia</taxon>
        <taxon>Caudata</taxon>
        <taxon>Salamandroidea</taxon>
        <taxon>Salamandridae</taxon>
        <taxon>Pleurodelinae</taxon>
        <taxon>Pleurodeles</taxon>
    </lineage>
</organism>
<proteinExistence type="predicted"/>
<dbReference type="Proteomes" id="UP001066276">
    <property type="component" value="Chromosome 7"/>
</dbReference>
<sequence length="88" mass="9580">MPVAGRAPAPKKINTIRSAACPVLLRPRVEKHGAIEHQDRGRFPFHFESGAVARREKLTTSNRLIDNGGNLVTYLGDVVKHPSGVVTV</sequence>
<evidence type="ECO:0000313" key="2">
    <source>
        <dbReference type="Proteomes" id="UP001066276"/>
    </source>
</evidence>
<evidence type="ECO:0000313" key="1">
    <source>
        <dbReference type="EMBL" id="KAJ1132304.1"/>
    </source>
</evidence>
<keyword evidence="2" id="KW-1185">Reference proteome</keyword>
<comment type="caution">
    <text evidence="1">The sequence shown here is derived from an EMBL/GenBank/DDBJ whole genome shotgun (WGS) entry which is preliminary data.</text>
</comment>
<protein>
    <submittedName>
        <fullName evidence="1">Uncharacterized protein</fullName>
    </submittedName>
</protein>
<dbReference type="AlphaFoldDB" id="A0AAV7PZF9"/>
<name>A0AAV7PZF9_PLEWA</name>
<gene>
    <name evidence="1" type="ORF">NDU88_010630</name>
</gene>
<reference evidence="1" key="1">
    <citation type="journal article" date="2022" name="bioRxiv">
        <title>Sequencing and chromosome-scale assembly of the giantPleurodeles waltlgenome.</title>
        <authorList>
            <person name="Brown T."/>
            <person name="Elewa A."/>
            <person name="Iarovenko S."/>
            <person name="Subramanian E."/>
            <person name="Araus A.J."/>
            <person name="Petzold A."/>
            <person name="Susuki M."/>
            <person name="Suzuki K.-i.T."/>
            <person name="Hayashi T."/>
            <person name="Toyoda A."/>
            <person name="Oliveira C."/>
            <person name="Osipova E."/>
            <person name="Leigh N.D."/>
            <person name="Simon A."/>
            <person name="Yun M.H."/>
        </authorList>
    </citation>
    <scope>NUCLEOTIDE SEQUENCE</scope>
    <source>
        <strain evidence="1">20211129_DDA</strain>
        <tissue evidence="1">Liver</tissue>
    </source>
</reference>
<dbReference type="EMBL" id="JANPWB010000011">
    <property type="protein sequence ID" value="KAJ1132304.1"/>
    <property type="molecule type" value="Genomic_DNA"/>
</dbReference>
<accession>A0AAV7PZF9</accession>